<dbReference type="AlphaFoldDB" id="A0A8H6ZAR8"/>
<keyword evidence="1" id="KW-0812">Transmembrane</keyword>
<comment type="caution">
    <text evidence="2">The sequence shown here is derived from an EMBL/GenBank/DDBJ whole genome shotgun (WGS) entry which is preliminary data.</text>
</comment>
<accession>A0A8H6ZAR8</accession>
<dbReference type="Proteomes" id="UP000623467">
    <property type="component" value="Unassembled WGS sequence"/>
</dbReference>
<protein>
    <submittedName>
        <fullName evidence="2">Uncharacterized protein</fullName>
    </submittedName>
</protein>
<organism evidence="2 3">
    <name type="scientific">Mycena sanguinolenta</name>
    <dbReference type="NCBI Taxonomy" id="230812"/>
    <lineage>
        <taxon>Eukaryota</taxon>
        <taxon>Fungi</taxon>
        <taxon>Dikarya</taxon>
        <taxon>Basidiomycota</taxon>
        <taxon>Agaricomycotina</taxon>
        <taxon>Agaricomycetes</taxon>
        <taxon>Agaricomycetidae</taxon>
        <taxon>Agaricales</taxon>
        <taxon>Marasmiineae</taxon>
        <taxon>Mycenaceae</taxon>
        <taxon>Mycena</taxon>
    </lineage>
</organism>
<proteinExistence type="predicted"/>
<feature type="transmembrane region" description="Helical" evidence="1">
    <location>
        <begin position="127"/>
        <end position="145"/>
    </location>
</feature>
<keyword evidence="1" id="KW-1133">Transmembrane helix</keyword>
<keyword evidence="1" id="KW-0472">Membrane</keyword>
<feature type="transmembrane region" description="Helical" evidence="1">
    <location>
        <begin position="244"/>
        <end position="266"/>
    </location>
</feature>
<evidence type="ECO:0000313" key="2">
    <source>
        <dbReference type="EMBL" id="KAF7373804.1"/>
    </source>
</evidence>
<name>A0A8H6ZAR8_9AGAR</name>
<dbReference type="EMBL" id="JACAZH010000003">
    <property type="protein sequence ID" value="KAF7373804.1"/>
    <property type="molecule type" value="Genomic_DNA"/>
</dbReference>
<dbReference type="OrthoDB" id="2744793at2759"/>
<reference evidence="2" key="1">
    <citation type="submission" date="2020-05" db="EMBL/GenBank/DDBJ databases">
        <title>Mycena genomes resolve the evolution of fungal bioluminescence.</title>
        <authorList>
            <person name="Tsai I.J."/>
        </authorList>
    </citation>
    <scope>NUCLEOTIDE SEQUENCE</scope>
    <source>
        <strain evidence="2">160909Yilan</strain>
    </source>
</reference>
<keyword evidence="3" id="KW-1185">Reference proteome</keyword>
<evidence type="ECO:0000256" key="1">
    <source>
        <dbReference type="SAM" id="Phobius"/>
    </source>
</evidence>
<sequence length="374" mass="41950">MSSNSDSTPSAPLSATDAQALYTYGLTITEDAVGMIWETMFMSAYGIFFALALYSIFRKGLKSRSSIIMLCVVVYLYATSLTLWALNVTSWFKNCHILFMGDPNIPLPDRRDIADDNLEVFGPPEEALFMFNMVVGDTVVIWRAWVLYRKTLWAVALPCLMLLMSFIFNVIDLTCLTGTGWSNQSAIAGGGAICAHAELISWAFSFGTNATCTILIGYKAWEHRRAMKALNIVNNPRRLSTDKVLSLLVESGFIYCLFWLTQYILFVDIDRTKPIIWAYELFSSMGDQISGLYPTIIIVIVNFHQTIWESTSTVELGTTNPTISTVRWAPSSKRSATDTVIFGQRDNSIQLDNVARKEIGMDNRSFDRHASENV</sequence>
<evidence type="ECO:0000313" key="3">
    <source>
        <dbReference type="Proteomes" id="UP000623467"/>
    </source>
</evidence>
<feature type="transmembrane region" description="Helical" evidence="1">
    <location>
        <begin position="67"/>
        <end position="86"/>
    </location>
</feature>
<feature type="transmembrane region" description="Helical" evidence="1">
    <location>
        <begin position="152"/>
        <end position="171"/>
    </location>
</feature>
<gene>
    <name evidence="2" type="ORF">MSAN_00592100</name>
</gene>
<feature type="transmembrane region" description="Helical" evidence="1">
    <location>
        <begin position="199"/>
        <end position="218"/>
    </location>
</feature>
<feature type="transmembrane region" description="Helical" evidence="1">
    <location>
        <begin position="35"/>
        <end position="55"/>
    </location>
</feature>